<dbReference type="RefSeq" id="WP_191141695.1">
    <property type="nucleotide sequence ID" value="NZ_JACXAH010000005.1"/>
</dbReference>
<accession>A0A926NAQ5</accession>
<sequence>MADIKIVMKTKNQLKESHNGNSQEKKPKLAVSKKAISKEKRPSHDSPNRIEWGAASNPFHQKKNQASRKTAFKQLMLSIIGALLIGTIMGFSVLKLFFSDRTGSPVTIDTHLPQTKTKQIASKNIVWPSLNAVLLQAGSFSEKEGAEKMLQIYKQKGVQAVMSKQAPYRIYLGIAPDREQALLLSNSYQAKGIQVYMKTLNTPSKQMEVPHIDTELNTEGIKNGLELFHQLSTASTSFFKPGTNQRETFTHDGEWNKMHQSFLTTMNQMKPNISSNMKPLLEEMIRAYDQVMLDVKEEQKKPSAEMTAKLQESLIYYALSYESLINQIHN</sequence>
<organism evidence="4 5">
    <name type="scientific">Polycladospora coralii</name>
    <dbReference type="NCBI Taxonomy" id="2771432"/>
    <lineage>
        <taxon>Bacteria</taxon>
        <taxon>Bacillati</taxon>
        <taxon>Bacillota</taxon>
        <taxon>Bacilli</taxon>
        <taxon>Bacillales</taxon>
        <taxon>Thermoactinomycetaceae</taxon>
        <taxon>Polycladospora</taxon>
    </lineage>
</organism>
<feature type="region of interest" description="Disordered" evidence="1">
    <location>
        <begin position="1"/>
        <end position="65"/>
    </location>
</feature>
<keyword evidence="2" id="KW-0812">Transmembrane</keyword>
<comment type="caution">
    <text evidence="4">The sequence shown here is derived from an EMBL/GenBank/DDBJ whole genome shotgun (WGS) entry which is preliminary data.</text>
</comment>
<reference evidence="4" key="1">
    <citation type="submission" date="2020-09" db="EMBL/GenBank/DDBJ databases">
        <title>A novel bacterium of genus Hazenella, isolated from South China Sea.</title>
        <authorList>
            <person name="Huang H."/>
            <person name="Mo K."/>
            <person name="Hu Y."/>
        </authorList>
    </citation>
    <scope>NUCLEOTIDE SEQUENCE</scope>
    <source>
        <strain evidence="4">IB182357</strain>
    </source>
</reference>
<proteinExistence type="predicted"/>
<dbReference type="AlphaFoldDB" id="A0A926NAQ5"/>
<keyword evidence="2" id="KW-0472">Membrane</keyword>
<dbReference type="SUPFAM" id="SSF110997">
    <property type="entry name" value="Sporulation related repeat"/>
    <property type="match status" value="1"/>
</dbReference>
<dbReference type="GO" id="GO:0042834">
    <property type="term" value="F:peptidoglycan binding"/>
    <property type="evidence" value="ECO:0007669"/>
    <property type="project" value="InterPro"/>
</dbReference>
<dbReference type="EMBL" id="JACXAH010000005">
    <property type="protein sequence ID" value="MBD1371780.1"/>
    <property type="molecule type" value="Genomic_DNA"/>
</dbReference>
<dbReference type="InterPro" id="IPR036680">
    <property type="entry name" value="SPOR-like_sf"/>
</dbReference>
<feature type="transmembrane region" description="Helical" evidence="2">
    <location>
        <begin position="75"/>
        <end position="98"/>
    </location>
</feature>
<feature type="compositionally biased region" description="Basic and acidic residues" evidence="1">
    <location>
        <begin position="36"/>
        <end position="48"/>
    </location>
</feature>
<evidence type="ECO:0000256" key="2">
    <source>
        <dbReference type="SAM" id="Phobius"/>
    </source>
</evidence>
<dbReference type="Proteomes" id="UP000661691">
    <property type="component" value="Unassembled WGS sequence"/>
</dbReference>
<dbReference type="Pfam" id="PF05036">
    <property type="entry name" value="SPOR"/>
    <property type="match status" value="1"/>
</dbReference>
<evidence type="ECO:0000313" key="5">
    <source>
        <dbReference type="Proteomes" id="UP000661691"/>
    </source>
</evidence>
<keyword evidence="2" id="KW-1133">Transmembrane helix</keyword>
<dbReference type="Gene3D" id="3.30.70.1070">
    <property type="entry name" value="Sporulation related repeat"/>
    <property type="match status" value="1"/>
</dbReference>
<gene>
    <name evidence="4" type="ORF">IC620_05330</name>
</gene>
<keyword evidence="5" id="KW-1185">Reference proteome</keyword>
<feature type="domain" description="SPOR" evidence="3">
    <location>
        <begin position="133"/>
        <end position="189"/>
    </location>
</feature>
<dbReference type="InterPro" id="IPR007730">
    <property type="entry name" value="SPOR-like_dom"/>
</dbReference>
<protein>
    <submittedName>
        <fullName evidence="4">SPOR domain-containing protein</fullName>
    </submittedName>
</protein>
<evidence type="ECO:0000259" key="3">
    <source>
        <dbReference type="Pfam" id="PF05036"/>
    </source>
</evidence>
<evidence type="ECO:0000256" key="1">
    <source>
        <dbReference type="SAM" id="MobiDB-lite"/>
    </source>
</evidence>
<feature type="compositionally biased region" description="Basic and acidic residues" evidence="1">
    <location>
        <begin position="13"/>
        <end position="27"/>
    </location>
</feature>
<evidence type="ECO:0000313" key="4">
    <source>
        <dbReference type="EMBL" id="MBD1371780.1"/>
    </source>
</evidence>
<name>A0A926NAQ5_9BACL</name>